<feature type="compositionally biased region" description="Low complexity" evidence="1">
    <location>
        <begin position="47"/>
        <end position="61"/>
    </location>
</feature>
<accession>A0A5D0NY11</accession>
<evidence type="ECO:0000259" key="2">
    <source>
        <dbReference type="Pfam" id="PF13464"/>
    </source>
</evidence>
<organism evidence="3 4">
    <name type="scientific">Actinomadura chibensis</name>
    <dbReference type="NCBI Taxonomy" id="392828"/>
    <lineage>
        <taxon>Bacteria</taxon>
        <taxon>Bacillati</taxon>
        <taxon>Actinomycetota</taxon>
        <taxon>Actinomycetes</taxon>
        <taxon>Streptosporangiales</taxon>
        <taxon>Thermomonosporaceae</taxon>
        <taxon>Actinomadura</taxon>
    </lineage>
</organism>
<comment type="caution">
    <text evidence="3">The sequence shown here is derived from an EMBL/GenBank/DDBJ whole genome shotgun (WGS) entry which is preliminary data.</text>
</comment>
<proteinExistence type="predicted"/>
<sequence length="152" mass="15580">MGRHRSDPRGLARILIAAVAVIAALALLVVGAMALVNAVTGEPDPKGPSAAVSPSDASAGSTSPDATTSPTVVLPLVIRVIGPATPVVVRIADTSGRVLTNGTLKTGDTLQYREAPLQVVAANGGSLQVVIYGKLQPREPAGERAQWFVRSR</sequence>
<dbReference type="STRING" id="1220554.GCA_001552135_07055"/>
<gene>
    <name evidence="3" type="ORF">FXF69_10550</name>
</gene>
<name>A0A5D0NY11_9ACTN</name>
<dbReference type="Proteomes" id="UP000323380">
    <property type="component" value="Unassembled WGS sequence"/>
</dbReference>
<dbReference type="Pfam" id="PF13464">
    <property type="entry name" value="RodZ_C"/>
    <property type="match status" value="1"/>
</dbReference>
<reference evidence="3 4" key="1">
    <citation type="submission" date="2019-08" db="EMBL/GenBank/DDBJ databases">
        <title>Actinomadura sp. nov. CYP1-5 isolated from mountain soil.</title>
        <authorList>
            <person name="Songsumanus A."/>
            <person name="Kuncharoen N."/>
            <person name="Kudo T."/>
            <person name="Yuki M."/>
            <person name="Igarashi Y."/>
            <person name="Tanasupawat S."/>
        </authorList>
    </citation>
    <scope>NUCLEOTIDE SEQUENCE [LARGE SCALE GENOMIC DNA]</scope>
    <source>
        <strain evidence="3 4">JCM 14158</strain>
    </source>
</reference>
<dbReference type="InterPro" id="IPR025194">
    <property type="entry name" value="RodZ-like_C"/>
</dbReference>
<dbReference type="AlphaFoldDB" id="A0A5D0NY11"/>
<feature type="domain" description="Cytoskeleton protein RodZ-like C-terminal" evidence="2">
    <location>
        <begin position="87"/>
        <end position="138"/>
    </location>
</feature>
<dbReference type="EMBL" id="VSFG01000001">
    <property type="protein sequence ID" value="TYB49490.1"/>
    <property type="molecule type" value="Genomic_DNA"/>
</dbReference>
<evidence type="ECO:0000256" key="1">
    <source>
        <dbReference type="SAM" id="MobiDB-lite"/>
    </source>
</evidence>
<protein>
    <recommendedName>
        <fullName evidence="2">Cytoskeleton protein RodZ-like C-terminal domain-containing protein</fullName>
    </recommendedName>
</protein>
<feature type="region of interest" description="Disordered" evidence="1">
    <location>
        <begin position="43"/>
        <end position="67"/>
    </location>
</feature>
<evidence type="ECO:0000313" key="3">
    <source>
        <dbReference type="EMBL" id="TYB49490.1"/>
    </source>
</evidence>
<keyword evidence="4" id="KW-1185">Reference proteome</keyword>
<evidence type="ECO:0000313" key="4">
    <source>
        <dbReference type="Proteomes" id="UP000323380"/>
    </source>
</evidence>